<evidence type="ECO:0000313" key="7">
    <source>
        <dbReference type="EMBL" id="MFD0804090.1"/>
    </source>
</evidence>
<organism evidence="7 8">
    <name type="scientific">Streptomonospora algeriensis</name>
    <dbReference type="NCBI Taxonomy" id="995084"/>
    <lineage>
        <taxon>Bacteria</taxon>
        <taxon>Bacillati</taxon>
        <taxon>Actinomycetota</taxon>
        <taxon>Actinomycetes</taxon>
        <taxon>Streptosporangiales</taxon>
        <taxon>Nocardiopsidaceae</taxon>
        <taxon>Streptomonospora</taxon>
    </lineage>
</organism>
<gene>
    <name evidence="7" type="ORF">ACFQZU_22635</name>
</gene>
<dbReference type="Pfam" id="PF07681">
    <property type="entry name" value="DoxX"/>
    <property type="match status" value="1"/>
</dbReference>
<comment type="similarity">
    <text evidence="2">Belongs to the DoxX family.</text>
</comment>
<proteinExistence type="inferred from homology"/>
<evidence type="ECO:0000256" key="5">
    <source>
        <dbReference type="ARBA" id="ARBA00022989"/>
    </source>
</evidence>
<protein>
    <submittedName>
        <fullName evidence="7">DoxX family protein</fullName>
    </submittedName>
</protein>
<dbReference type="InterPro" id="IPR032808">
    <property type="entry name" value="DoxX"/>
</dbReference>
<name>A0ABW3BM28_9ACTN</name>
<sequence length="188" mass="18664">MGRVTAEDVAALAIRTGLGATLFAHGTQKLLGWFNGGGLDATAGAFDSMGYRPGRQMATVAGLCESVGGAALVLGLGTPAGGAAVAGAMSVAAETHSPNGFFNTEGGLEYPALIALGAAALVVQGPGRLSLDELTGHLLDRPWMRMATLASVPLGVGTVVARKYRALARQAVEGGSTAEPDSAEGASG</sequence>
<keyword evidence="5" id="KW-1133">Transmembrane helix</keyword>
<dbReference type="InterPro" id="IPR051907">
    <property type="entry name" value="DoxX-like_oxidoreductase"/>
</dbReference>
<keyword evidence="4" id="KW-0812">Transmembrane</keyword>
<evidence type="ECO:0000256" key="3">
    <source>
        <dbReference type="ARBA" id="ARBA00022475"/>
    </source>
</evidence>
<evidence type="ECO:0000256" key="6">
    <source>
        <dbReference type="ARBA" id="ARBA00023136"/>
    </source>
</evidence>
<evidence type="ECO:0000256" key="4">
    <source>
        <dbReference type="ARBA" id="ARBA00022692"/>
    </source>
</evidence>
<comment type="subcellular location">
    <subcellularLocation>
        <location evidence="1">Cell membrane</location>
        <topology evidence="1">Multi-pass membrane protein</topology>
    </subcellularLocation>
</comment>
<evidence type="ECO:0000256" key="2">
    <source>
        <dbReference type="ARBA" id="ARBA00006679"/>
    </source>
</evidence>
<reference evidence="8" key="1">
    <citation type="journal article" date="2019" name="Int. J. Syst. Evol. Microbiol.">
        <title>The Global Catalogue of Microorganisms (GCM) 10K type strain sequencing project: providing services to taxonomists for standard genome sequencing and annotation.</title>
        <authorList>
            <consortium name="The Broad Institute Genomics Platform"/>
            <consortium name="The Broad Institute Genome Sequencing Center for Infectious Disease"/>
            <person name="Wu L."/>
            <person name="Ma J."/>
        </authorList>
    </citation>
    <scope>NUCLEOTIDE SEQUENCE [LARGE SCALE GENOMIC DNA]</scope>
    <source>
        <strain evidence="8">CCUG 63369</strain>
    </source>
</reference>
<dbReference type="PANTHER" id="PTHR33452">
    <property type="entry name" value="OXIDOREDUCTASE CATD-RELATED"/>
    <property type="match status" value="1"/>
</dbReference>
<evidence type="ECO:0000256" key="1">
    <source>
        <dbReference type="ARBA" id="ARBA00004651"/>
    </source>
</evidence>
<keyword evidence="6" id="KW-0472">Membrane</keyword>
<keyword evidence="8" id="KW-1185">Reference proteome</keyword>
<dbReference type="PANTHER" id="PTHR33452:SF1">
    <property type="entry name" value="INNER MEMBRANE PROTEIN YPHA-RELATED"/>
    <property type="match status" value="1"/>
</dbReference>
<dbReference type="Proteomes" id="UP001596956">
    <property type="component" value="Unassembled WGS sequence"/>
</dbReference>
<accession>A0ABW3BM28</accession>
<comment type="caution">
    <text evidence="7">The sequence shown here is derived from an EMBL/GenBank/DDBJ whole genome shotgun (WGS) entry which is preliminary data.</text>
</comment>
<evidence type="ECO:0000313" key="8">
    <source>
        <dbReference type="Proteomes" id="UP001596956"/>
    </source>
</evidence>
<keyword evidence="3" id="KW-1003">Cell membrane</keyword>
<dbReference type="EMBL" id="JBHTHR010001348">
    <property type="protein sequence ID" value="MFD0804090.1"/>
    <property type="molecule type" value="Genomic_DNA"/>
</dbReference>